<dbReference type="InterPro" id="IPR020814">
    <property type="entry name" value="Ribosomal_S6_plastid/chlpt"/>
</dbReference>
<dbReference type="SUPFAM" id="SSF54995">
    <property type="entry name" value="Ribosomal protein S6"/>
    <property type="match status" value="1"/>
</dbReference>
<keyword evidence="6" id="KW-1185">Reference proteome</keyword>
<dbReference type="GO" id="GO:0005840">
    <property type="term" value="C:ribosome"/>
    <property type="evidence" value="ECO:0007669"/>
    <property type="project" value="UniProtKB-KW"/>
</dbReference>
<evidence type="ECO:0000313" key="6">
    <source>
        <dbReference type="Proteomes" id="UP001059576"/>
    </source>
</evidence>
<dbReference type="InterPro" id="IPR000529">
    <property type="entry name" value="Ribosomal_bS6"/>
</dbReference>
<protein>
    <recommendedName>
        <fullName evidence="3 4">Small ribosomal subunit protein bS6</fullName>
    </recommendedName>
</protein>
<evidence type="ECO:0000256" key="2">
    <source>
        <dbReference type="ARBA" id="ARBA00035104"/>
    </source>
</evidence>
<evidence type="ECO:0000256" key="4">
    <source>
        <dbReference type="HAMAP-Rule" id="MF_00360"/>
    </source>
</evidence>
<reference evidence="5" key="1">
    <citation type="submission" date="2022-07" db="EMBL/GenBank/DDBJ databases">
        <title>Complete genome of Mycoplasma equigenitalium type strain T37.</title>
        <authorList>
            <person name="Spergser J."/>
        </authorList>
    </citation>
    <scope>NUCLEOTIDE SEQUENCE</scope>
    <source>
        <strain evidence="5">T37</strain>
    </source>
</reference>
<accession>A0ABY5J4N3</accession>
<evidence type="ECO:0000256" key="3">
    <source>
        <dbReference type="ARBA" id="ARBA00035294"/>
    </source>
</evidence>
<dbReference type="CDD" id="cd00473">
    <property type="entry name" value="bS6"/>
    <property type="match status" value="1"/>
</dbReference>
<dbReference type="Gene3D" id="3.30.70.60">
    <property type="match status" value="1"/>
</dbReference>
<keyword evidence="4" id="KW-0699">rRNA-binding</keyword>
<organism evidence="5 6">
    <name type="scientific">Mycoplasmopsis equigenitalium</name>
    <dbReference type="NCBI Taxonomy" id="114883"/>
    <lineage>
        <taxon>Bacteria</taxon>
        <taxon>Bacillati</taxon>
        <taxon>Mycoplasmatota</taxon>
        <taxon>Mycoplasmoidales</taxon>
        <taxon>Metamycoplasmataceae</taxon>
        <taxon>Mycoplasmopsis</taxon>
    </lineage>
</organism>
<evidence type="ECO:0000256" key="1">
    <source>
        <dbReference type="ARBA" id="ARBA00009512"/>
    </source>
</evidence>
<name>A0ABY5J4N3_9BACT</name>
<comment type="function">
    <text evidence="2 4">Binds together with bS18 to 16S ribosomal RNA.</text>
</comment>
<dbReference type="EMBL" id="CP101808">
    <property type="protein sequence ID" value="UUD36846.1"/>
    <property type="molecule type" value="Genomic_DNA"/>
</dbReference>
<evidence type="ECO:0000313" key="5">
    <source>
        <dbReference type="EMBL" id="UUD36846.1"/>
    </source>
</evidence>
<sequence length="155" mass="18210">MAKYEILLMLDPKQDQMVVSSLIKEVFAKPAEKVEKLPITELAYEINKSTTAQYILVHVSASGDEVKEFRRKANILKTIWRYLVINLDNEKGLTKKPKSKYEKWAEAREQERRDAFEAKMAQRRAERNEKLERIQKAVQKTVDKKVEETKQAQEK</sequence>
<dbReference type="NCBIfam" id="TIGR00166">
    <property type="entry name" value="S6"/>
    <property type="match status" value="1"/>
</dbReference>
<comment type="similarity">
    <text evidence="1 4">Belongs to the bacterial ribosomal protein bS6 family.</text>
</comment>
<keyword evidence="4" id="KW-0694">RNA-binding</keyword>
<dbReference type="Proteomes" id="UP001059576">
    <property type="component" value="Chromosome"/>
</dbReference>
<dbReference type="InterPro" id="IPR035980">
    <property type="entry name" value="Ribosomal_bS6_sf"/>
</dbReference>
<proteinExistence type="inferred from homology"/>
<dbReference type="Pfam" id="PF01250">
    <property type="entry name" value="Ribosomal_S6"/>
    <property type="match status" value="1"/>
</dbReference>
<dbReference type="HAMAP" id="MF_00360">
    <property type="entry name" value="Ribosomal_bS6"/>
    <property type="match status" value="1"/>
</dbReference>
<gene>
    <name evidence="4 5" type="primary">rpsF</name>
    <name evidence="5" type="ORF">NPA09_03025</name>
</gene>
<keyword evidence="4" id="KW-0687">Ribonucleoprotein</keyword>
<keyword evidence="4 5" id="KW-0689">Ribosomal protein</keyword>
<dbReference type="InterPro" id="IPR014717">
    <property type="entry name" value="Transl_elong_EF1B/ribsomal_bS6"/>
</dbReference>
<dbReference type="RefSeq" id="WP_129722976.1">
    <property type="nucleotide sequence ID" value="NZ_CP101808.1"/>
</dbReference>